<gene>
    <name evidence="17" type="primary">flhF</name>
    <name evidence="17" type="ORF">FFV09_19650</name>
</gene>
<keyword evidence="7" id="KW-1005">Bacterial flagellum biogenesis</keyword>
<dbReference type="PANTHER" id="PTHR43134:SF3">
    <property type="entry name" value="FLAGELLAR BIOSYNTHESIS PROTEIN FLHF"/>
    <property type="match status" value="1"/>
</dbReference>
<dbReference type="NCBIfam" id="TIGR03499">
    <property type="entry name" value="FlhF"/>
    <property type="match status" value="1"/>
</dbReference>
<evidence type="ECO:0000259" key="16">
    <source>
        <dbReference type="SMART" id="SM00962"/>
    </source>
</evidence>
<dbReference type="GO" id="GO:0005525">
    <property type="term" value="F:GTP binding"/>
    <property type="evidence" value="ECO:0007669"/>
    <property type="project" value="UniProtKB-UniRule"/>
</dbReference>
<dbReference type="GO" id="GO:0005886">
    <property type="term" value="C:plasma membrane"/>
    <property type="evidence" value="ECO:0007669"/>
    <property type="project" value="UniProtKB-SubCell"/>
</dbReference>
<name>A0A4Y6UYN9_SACBS</name>
<comment type="similarity">
    <text evidence="2">Belongs to the GTP-binding SRP family.</text>
</comment>
<dbReference type="CDD" id="cd17873">
    <property type="entry name" value="FlhF"/>
    <property type="match status" value="1"/>
</dbReference>
<comment type="function">
    <text evidence="12">Necessary for flagellar biosynthesis. May be involved in translocation of the flagellum.</text>
</comment>
<accession>A0A4Y6UYN9</accession>
<evidence type="ECO:0000256" key="3">
    <source>
        <dbReference type="ARBA" id="ARBA00014919"/>
    </source>
</evidence>
<dbReference type="AlphaFoldDB" id="A0A4Y6UYN9"/>
<dbReference type="InterPro" id="IPR047040">
    <property type="entry name" value="FlhF__GTPase_dom"/>
</dbReference>
<evidence type="ECO:0000256" key="4">
    <source>
        <dbReference type="ARBA" id="ARBA00022448"/>
    </source>
</evidence>
<evidence type="ECO:0000256" key="8">
    <source>
        <dbReference type="ARBA" id="ARBA00022927"/>
    </source>
</evidence>
<keyword evidence="10" id="KW-0472">Membrane</keyword>
<evidence type="ECO:0000256" key="5">
    <source>
        <dbReference type="ARBA" id="ARBA00022475"/>
    </source>
</evidence>
<keyword evidence="5" id="KW-1003">Cell membrane</keyword>
<dbReference type="InterPro" id="IPR003593">
    <property type="entry name" value="AAA+_ATPase"/>
</dbReference>
<evidence type="ECO:0000256" key="10">
    <source>
        <dbReference type="ARBA" id="ARBA00023136"/>
    </source>
</evidence>
<dbReference type="GO" id="GO:0044781">
    <property type="term" value="P:bacterial-type flagellum organization"/>
    <property type="evidence" value="ECO:0007669"/>
    <property type="project" value="UniProtKB-UniRule"/>
</dbReference>
<dbReference type="SMART" id="SM00962">
    <property type="entry name" value="SRP54"/>
    <property type="match status" value="1"/>
</dbReference>
<organism evidence="17 18">
    <name type="scientific">Saccharibacillus brassicae</name>
    <dbReference type="NCBI Taxonomy" id="2583377"/>
    <lineage>
        <taxon>Bacteria</taxon>
        <taxon>Bacillati</taxon>
        <taxon>Bacillota</taxon>
        <taxon>Bacilli</taxon>
        <taxon>Bacillales</taxon>
        <taxon>Paenibacillaceae</taxon>
        <taxon>Saccharibacillus</taxon>
    </lineage>
</organism>
<comment type="subcellular location">
    <subcellularLocation>
        <location evidence="1">Cell membrane</location>
        <topology evidence="1">Peripheral membrane protein</topology>
        <orientation evidence="1">Cytoplasmic side</orientation>
    </subcellularLocation>
</comment>
<dbReference type="SUPFAM" id="SSF52540">
    <property type="entry name" value="P-loop containing nucleoside triphosphate hydrolases"/>
    <property type="match status" value="1"/>
</dbReference>
<evidence type="ECO:0000256" key="2">
    <source>
        <dbReference type="ARBA" id="ARBA00008531"/>
    </source>
</evidence>
<keyword evidence="18" id="KW-1185">Reference proteome</keyword>
<dbReference type="KEGG" id="saca:FFV09_19650"/>
<evidence type="ECO:0000256" key="7">
    <source>
        <dbReference type="ARBA" id="ARBA00022795"/>
    </source>
</evidence>
<dbReference type="FunFam" id="3.40.50.300:FF:000695">
    <property type="entry name" value="Flagellar biosynthesis regulator FlhF"/>
    <property type="match status" value="1"/>
</dbReference>
<keyword evidence="8" id="KW-0653">Protein transport</keyword>
<dbReference type="GO" id="GO:0006614">
    <property type="term" value="P:SRP-dependent cotranslational protein targeting to membrane"/>
    <property type="evidence" value="ECO:0007669"/>
    <property type="project" value="UniProtKB-UniRule"/>
</dbReference>
<dbReference type="InterPro" id="IPR027417">
    <property type="entry name" value="P-loop_NTPase"/>
</dbReference>
<keyword evidence="17" id="KW-0966">Cell projection</keyword>
<evidence type="ECO:0000256" key="14">
    <source>
        <dbReference type="SAM" id="MobiDB-lite"/>
    </source>
</evidence>
<protein>
    <recommendedName>
        <fullName evidence="3 13">Flagellar biosynthesis protein FlhF</fullName>
    </recommendedName>
</protein>
<evidence type="ECO:0000256" key="13">
    <source>
        <dbReference type="NCBIfam" id="TIGR03499"/>
    </source>
</evidence>
<dbReference type="GO" id="GO:0015031">
    <property type="term" value="P:protein transport"/>
    <property type="evidence" value="ECO:0007669"/>
    <property type="project" value="UniProtKB-KW"/>
</dbReference>
<feature type="region of interest" description="Disordered" evidence="14">
    <location>
        <begin position="56"/>
        <end position="124"/>
    </location>
</feature>
<dbReference type="PANTHER" id="PTHR43134">
    <property type="entry name" value="SIGNAL RECOGNITION PARTICLE RECEPTOR SUBUNIT ALPHA"/>
    <property type="match status" value="1"/>
</dbReference>
<dbReference type="OrthoDB" id="9778554at2"/>
<feature type="compositionally biased region" description="Basic and acidic residues" evidence="14">
    <location>
        <begin position="56"/>
        <end position="67"/>
    </location>
</feature>
<dbReference type="InterPro" id="IPR020006">
    <property type="entry name" value="FlhF"/>
</dbReference>
<keyword evidence="17" id="KW-0282">Flagellum</keyword>
<dbReference type="Gene3D" id="3.40.50.300">
    <property type="entry name" value="P-loop containing nucleotide triphosphate hydrolases"/>
    <property type="match status" value="1"/>
</dbReference>
<evidence type="ECO:0000256" key="1">
    <source>
        <dbReference type="ARBA" id="ARBA00004413"/>
    </source>
</evidence>
<evidence type="ECO:0000313" key="18">
    <source>
        <dbReference type="Proteomes" id="UP000316968"/>
    </source>
</evidence>
<keyword evidence="17" id="KW-0969">Cilium</keyword>
<proteinExistence type="inferred from homology"/>
<evidence type="ECO:0000256" key="12">
    <source>
        <dbReference type="ARBA" id="ARBA00025337"/>
    </source>
</evidence>
<dbReference type="GO" id="GO:0003924">
    <property type="term" value="F:GTPase activity"/>
    <property type="evidence" value="ECO:0007669"/>
    <property type="project" value="UniProtKB-UniRule"/>
</dbReference>
<dbReference type="RefSeq" id="WP_141449407.1">
    <property type="nucleotide sequence ID" value="NZ_CP041217.1"/>
</dbReference>
<dbReference type="Gene3D" id="1.20.120.1380">
    <property type="entry name" value="Flagellar FlhF biosynthesis protein, N domain"/>
    <property type="match status" value="1"/>
</dbReference>
<keyword evidence="11" id="KW-1006">Bacterial flagellum protein export</keyword>
<feature type="domain" description="AAA+ ATPase" evidence="15">
    <location>
        <begin position="280"/>
        <end position="427"/>
    </location>
</feature>
<dbReference type="Pfam" id="PF00448">
    <property type="entry name" value="SRP54"/>
    <property type="match status" value="1"/>
</dbReference>
<evidence type="ECO:0000256" key="6">
    <source>
        <dbReference type="ARBA" id="ARBA00022741"/>
    </source>
</evidence>
<dbReference type="Proteomes" id="UP000316968">
    <property type="component" value="Chromosome"/>
</dbReference>
<evidence type="ECO:0000313" key="17">
    <source>
        <dbReference type="EMBL" id="QDH22869.1"/>
    </source>
</evidence>
<dbReference type="SMART" id="SM00382">
    <property type="entry name" value="AAA"/>
    <property type="match status" value="1"/>
</dbReference>
<evidence type="ECO:0000256" key="9">
    <source>
        <dbReference type="ARBA" id="ARBA00023134"/>
    </source>
</evidence>
<reference evidence="17 18" key="1">
    <citation type="submission" date="2019-06" db="EMBL/GenBank/DDBJ databases">
        <title>Saccharibacillus brassicae sp. nov., an endophytic bacterium isolated from Chinese cabbage seeds (Brassica pekinensis).</title>
        <authorList>
            <person name="Jiang L."/>
            <person name="Lee J."/>
            <person name="Kim S.W."/>
        </authorList>
    </citation>
    <scope>NUCLEOTIDE SEQUENCE [LARGE SCALE GENOMIC DNA]</scope>
    <source>
        <strain evidence="18">KCTC 43072 / ATSA2</strain>
    </source>
</reference>
<dbReference type="EMBL" id="CP041217">
    <property type="protein sequence ID" value="QDH22869.1"/>
    <property type="molecule type" value="Genomic_DNA"/>
</dbReference>
<dbReference type="GO" id="GO:0005047">
    <property type="term" value="F:signal recognition particle binding"/>
    <property type="evidence" value="ECO:0007669"/>
    <property type="project" value="TreeGrafter"/>
</dbReference>
<keyword evidence="9" id="KW-0342">GTP-binding</keyword>
<sequence>MIVKRYVVETMIEAMQKIRTDLGSDAVILSTKETKVGGVFGLFGKKRLEVVAALESDKKEAPPKRETAVPVETPLAVPSTMPRSAGAGAYRKASTVSNSQQTEPQTDQNEPKPRKNVTVSAVDKSLENLRIKPEALSSDNPFNGSMNSVSAPEQAAAVFEAPQLVVQAEQQRQLERSIREYQGERVQGKEDRLYEELHQMRLMIDKLSKDKSETEHMPEPLEQMLSRLRENQVDEALIEQWLGSIRSQDGEPFSDDSDEELKREIRRFASEREGGGIDPETQIVYIAGPTGVGKTTTIAKMAAEQMFKKKRKVGFITSDTYRISAIEQLRTYASILNVPLEVVQSPGDLQRAFQKLEHCDLILMDTAGRNYRNEMLVSELQALIAPVERSETYLVLSLTSKEMDMAEITENFNQYRLDKVIFTKADETGSFGSIFSLLYRYPLKYSYITNGQNVPDDLLLPDGEFLVDLLLGEQSL</sequence>
<keyword evidence="6" id="KW-0547">Nucleotide-binding</keyword>
<feature type="compositionally biased region" description="Polar residues" evidence="14">
    <location>
        <begin position="94"/>
        <end position="108"/>
    </location>
</feature>
<evidence type="ECO:0000259" key="15">
    <source>
        <dbReference type="SMART" id="SM00382"/>
    </source>
</evidence>
<dbReference type="InterPro" id="IPR000897">
    <property type="entry name" value="SRP54_GTPase_dom"/>
</dbReference>
<keyword evidence="4" id="KW-0813">Transport</keyword>
<evidence type="ECO:0000256" key="11">
    <source>
        <dbReference type="ARBA" id="ARBA00023225"/>
    </source>
</evidence>
<feature type="domain" description="SRP54-type proteins GTP-binding" evidence="16">
    <location>
        <begin position="281"/>
        <end position="472"/>
    </location>
</feature>